<comment type="subcellular location">
    <subcellularLocation>
        <location evidence="1">Nucleus</location>
    </subcellularLocation>
</comment>
<dbReference type="EMBL" id="NHYE01005276">
    <property type="protein sequence ID" value="PPQ75256.1"/>
    <property type="molecule type" value="Genomic_DNA"/>
</dbReference>
<evidence type="ECO:0000256" key="2">
    <source>
        <dbReference type="ARBA" id="ARBA00009543"/>
    </source>
</evidence>
<evidence type="ECO:0000256" key="1">
    <source>
        <dbReference type="ARBA" id="ARBA00004123"/>
    </source>
</evidence>
<evidence type="ECO:0000256" key="7">
    <source>
        <dbReference type="ARBA" id="ARBA00023242"/>
    </source>
</evidence>
<evidence type="ECO:0000256" key="4">
    <source>
        <dbReference type="ARBA" id="ARBA00023015"/>
    </source>
</evidence>
<dbReference type="GO" id="GO:0005674">
    <property type="term" value="C:transcription factor TFIIF complex"/>
    <property type="evidence" value="ECO:0007669"/>
    <property type="project" value="InterPro"/>
</dbReference>
<feature type="domain" description="TFIIF beta subunit HTH" evidence="11">
    <location>
        <begin position="261"/>
        <end position="324"/>
    </location>
</feature>
<evidence type="ECO:0000256" key="6">
    <source>
        <dbReference type="ARBA" id="ARBA00023163"/>
    </source>
</evidence>
<protein>
    <recommendedName>
        <fullName evidence="3">Transcription initiation factor IIF subunit beta</fullName>
    </recommendedName>
    <alternativeName>
        <fullName evidence="9">TFIIF medium subunit</fullName>
    </alternativeName>
    <alternativeName>
        <fullName evidence="8">TFIIF-beta</fullName>
    </alternativeName>
</protein>
<dbReference type="InterPro" id="IPR036390">
    <property type="entry name" value="WH_DNA-bd_sf"/>
</dbReference>
<evidence type="ECO:0000313" key="14">
    <source>
        <dbReference type="Proteomes" id="UP000284706"/>
    </source>
</evidence>
<comment type="similarity">
    <text evidence="2">Belongs to the TFIIF beta subunit family.</text>
</comment>
<organism evidence="13 14">
    <name type="scientific">Gymnopilus dilepis</name>
    <dbReference type="NCBI Taxonomy" id="231916"/>
    <lineage>
        <taxon>Eukaryota</taxon>
        <taxon>Fungi</taxon>
        <taxon>Dikarya</taxon>
        <taxon>Basidiomycota</taxon>
        <taxon>Agaricomycotina</taxon>
        <taxon>Agaricomycetes</taxon>
        <taxon>Agaricomycetidae</taxon>
        <taxon>Agaricales</taxon>
        <taxon>Agaricineae</taxon>
        <taxon>Hymenogastraceae</taxon>
        <taxon>Gymnopilus</taxon>
    </lineage>
</organism>
<keyword evidence="7" id="KW-0539">Nucleus</keyword>
<evidence type="ECO:0000256" key="5">
    <source>
        <dbReference type="ARBA" id="ARBA00023125"/>
    </source>
</evidence>
<dbReference type="InterPro" id="IPR040504">
    <property type="entry name" value="TFIIF_beta_N"/>
</dbReference>
<dbReference type="Pfam" id="PF02270">
    <property type="entry name" value="TFIIF_beta"/>
    <property type="match status" value="1"/>
</dbReference>
<evidence type="ECO:0000256" key="10">
    <source>
        <dbReference type="SAM" id="MobiDB-lite"/>
    </source>
</evidence>
<evidence type="ECO:0000259" key="11">
    <source>
        <dbReference type="Pfam" id="PF02270"/>
    </source>
</evidence>
<reference evidence="13 14" key="1">
    <citation type="journal article" date="2018" name="Evol. Lett.">
        <title>Horizontal gene cluster transfer increased hallucinogenic mushroom diversity.</title>
        <authorList>
            <person name="Reynolds H.T."/>
            <person name="Vijayakumar V."/>
            <person name="Gluck-Thaler E."/>
            <person name="Korotkin H.B."/>
            <person name="Matheny P.B."/>
            <person name="Slot J.C."/>
        </authorList>
    </citation>
    <scope>NUCLEOTIDE SEQUENCE [LARGE SCALE GENOMIC DNA]</scope>
    <source>
        <strain evidence="13 14">SRW20</strain>
    </source>
</reference>
<dbReference type="InterPro" id="IPR040450">
    <property type="entry name" value="TFIIF_beta_HTH"/>
</dbReference>
<gene>
    <name evidence="13" type="ORF">CVT26_014789</name>
</gene>
<evidence type="ECO:0000259" key="12">
    <source>
        <dbReference type="Pfam" id="PF17683"/>
    </source>
</evidence>
<dbReference type="GO" id="GO:0006367">
    <property type="term" value="P:transcription initiation at RNA polymerase II promoter"/>
    <property type="evidence" value="ECO:0007669"/>
    <property type="project" value="InterPro"/>
</dbReference>
<feature type="region of interest" description="Disordered" evidence="10">
    <location>
        <begin position="328"/>
        <end position="360"/>
    </location>
</feature>
<dbReference type="InterPro" id="IPR011039">
    <property type="entry name" value="TFIIF_interaction"/>
</dbReference>
<keyword evidence="14" id="KW-1185">Reference proteome</keyword>
<dbReference type="Pfam" id="PF17683">
    <property type="entry name" value="TFIIF_beta_N"/>
    <property type="match status" value="1"/>
</dbReference>
<dbReference type="SUPFAM" id="SSF46785">
    <property type="entry name" value="Winged helix' DNA-binding domain"/>
    <property type="match status" value="1"/>
</dbReference>
<dbReference type="OrthoDB" id="449280at2759"/>
<dbReference type="FunFam" id="1.10.10.10:FF:000035">
    <property type="entry name" value="General transcription factor IIF subunit 2"/>
    <property type="match status" value="1"/>
</dbReference>
<dbReference type="InParanoid" id="A0A409W9Q9"/>
<dbReference type="Proteomes" id="UP000284706">
    <property type="component" value="Unassembled WGS sequence"/>
</dbReference>
<dbReference type="PANTHER" id="PTHR10445:SF0">
    <property type="entry name" value="GENERAL TRANSCRIPTION FACTOR IIF SUBUNIT 2"/>
    <property type="match status" value="1"/>
</dbReference>
<keyword evidence="6" id="KW-0804">Transcription</keyword>
<keyword evidence="4" id="KW-0805">Transcription regulation</keyword>
<sequence>MDVVEDEKKPFDAETQNDDDAQPDPDEQLMLDQGNGKVWLVKIPKFLMERWASVNAEDVHLATIRVYNPPPDSPNQKSRIVLFLPPNRDPNDPNASLPTPPASQSQQQSNRPVFEHTTAYATPNGSEPDTYELEMVNENVENQIVVAERPKDPSLMPASSSHPSAAPNTRARTTILTGRIKHECNLRPSFSATYRKQMRERHKKYNTPTRQVMWIEDAGIPGGKGGVNRLSSGVGVGAGNAFGGFVKTKPKPVKGAFERMARIPRNELMDQLFPLFQQQPRWSIKPLREKTQQPENYLKEVLSDIAFLHKSGEYNGLWELKPNFHKDNTKLEDMAGPSMSEDVKMEEEEEDEDEDMEEVS</sequence>
<accession>A0A409W9Q9</accession>
<evidence type="ECO:0000256" key="9">
    <source>
        <dbReference type="ARBA" id="ARBA00081863"/>
    </source>
</evidence>
<dbReference type="InterPro" id="IPR036388">
    <property type="entry name" value="WH-like_DNA-bd_sf"/>
</dbReference>
<evidence type="ECO:0000256" key="3">
    <source>
        <dbReference type="ARBA" id="ARBA00021453"/>
    </source>
</evidence>
<dbReference type="PANTHER" id="PTHR10445">
    <property type="entry name" value="GENERAL TRANSCRIPTION FACTOR IIF SUBUNIT 2"/>
    <property type="match status" value="1"/>
</dbReference>
<dbReference type="AlphaFoldDB" id="A0A409W9Q9"/>
<evidence type="ECO:0000256" key="8">
    <source>
        <dbReference type="ARBA" id="ARBA00081473"/>
    </source>
</evidence>
<dbReference type="FunCoup" id="A0A409W9Q9">
    <property type="interactions" value="423"/>
</dbReference>
<name>A0A409W9Q9_9AGAR</name>
<feature type="region of interest" description="Disordered" evidence="10">
    <location>
        <begin position="67"/>
        <end position="112"/>
    </location>
</feature>
<keyword evidence="5" id="KW-0238">DNA-binding</keyword>
<feature type="domain" description="TFIIF beta subunit N-terminal" evidence="12">
    <location>
        <begin position="36"/>
        <end position="189"/>
    </location>
</feature>
<dbReference type="Gene3D" id="1.10.10.10">
    <property type="entry name" value="Winged helix-like DNA-binding domain superfamily/Winged helix DNA-binding domain"/>
    <property type="match status" value="1"/>
</dbReference>
<feature type="compositionally biased region" description="Acidic residues" evidence="10">
    <location>
        <begin position="344"/>
        <end position="360"/>
    </location>
</feature>
<feature type="compositionally biased region" description="Basic and acidic residues" evidence="10">
    <location>
        <begin position="1"/>
        <end position="12"/>
    </location>
</feature>
<comment type="caution">
    <text evidence="13">The sequence shown here is derived from an EMBL/GenBank/DDBJ whole genome shotgun (WGS) entry which is preliminary data.</text>
</comment>
<evidence type="ECO:0000313" key="13">
    <source>
        <dbReference type="EMBL" id="PPQ75256.1"/>
    </source>
</evidence>
<dbReference type="GO" id="GO:0003677">
    <property type="term" value="F:DNA binding"/>
    <property type="evidence" value="ECO:0007669"/>
    <property type="project" value="UniProtKB-KW"/>
</dbReference>
<dbReference type="InterPro" id="IPR003196">
    <property type="entry name" value="TFIIF_beta"/>
</dbReference>
<dbReference type="CDD" id="cd07980">
    <property type="entry name" value="TFIIF_beta"/>
    <property type="match status" value="1"/>
</dbReference>
<feature type="region of interest" description="Disordered" evidence="10">
    <location>
        <begin position="1"/>
        <end position="30"/>
    </location>
</feature>
<dbReference type="SUPFAM" id="SSF50916">
    <property type="entry name" value="Rap30/74 interaction domains"/>
    <property type="match status" value="1"/>
</dbReference>
<proteinExistence type="inferred from homology"/>
<feature type="compositionally biased region" description="Acidic residues" evidence="10">
    <location>
        <begin position="15"/>
        <end position="29"/>
    </location>
</feature>
<dbReference type="STRING" id="231916.A0A409W9Q9"/>